<proteinExistence type="predicted"/>
<dbReference type="eggNOG" id="COG2378">
    <property type="taxonomic scope" value="Bacteria"/>
</dbReference>
<gene>
    <name evidence="3" type="ordered locus">Vapar_4575</name>
</gene>
<dbReference type="EMBL" id="CP001635">
    <property type="protein sequence ID" value="ACS21181.1"/>
    <property type="molecule type" value="Genomic_DNA"/>
</dbReference>
<dbReference type="Pfam" id="PF13280">
    <property type="entry name" value="WYL"/>
    <property type="match status" value="1"/>
</dbReference>
<dbReference type="KEGG" id="vap:Vapar_4575"/>
<reference evidence="3" key="1">
    <citation type="submission" date="2009-06" db="EMBL/GenBank/DDBJ databases">
        <title>Complete sequence of chromosome 1 of Variovorax paradoxus S110.</title>
        <authorList>
            <consortium name="US DOE Joint Genome Institute"/>
            <person name="Lucas S."/>
            <person name="Copeland A."/>
            <person name="Lapidus A."/>
            <person name="Glavina del Rio T."/>
            <person name="Tice H."/>
            <person name="Bruce D."/>
            <person name="Goodwin L."/>
            <person name="Pitluck S."/>
            <person name="Chertkov O."/>
            <person name="Brettin T."/>
            <person name="Detter J.C."/>
            <person name="Han C."/>
            <person name="Larimer F."/>
            <person name="Land M."/>
            <person name="Hauser L."/>
            <person name="Kyrpides N."/>
            <person name="Ovchinnikova G."/>
            <person name="Orwin P."/>
            <person name="Leadbetter J.R."/>
            <person name="Spain J.C."/>
            <person name="Han J.I."/>
        </authorList>
    </citation>
    <scope>NUCLEOTIDE SEQUENCE</scope>
    <source>
        <strain evidence="3">S110</strain>
    </source>
</reference>
<evidence type="ECO:0000259" key="2">
    <source>
        <dbReference type="Pfam" id="PF25583"/>
    </source>
</evidence>
<dbReference type="InterPro" id="IPR026881">
    <property type="entry name" value="WYL_dom"/>
</dbReference>
<sequence length="326" mass="36903">MSDRASNLDTLLMSLEVLKRIPRVGKISAPELCRQLEGAGFARDIRTVQRQLEMLSAQFDIERDDRSKPFGYSWKSHSPALSVSHLNEQESVLLSLAEQHLRHLLPAGLMRSMHGFFEQARMQLGPPRQGALARDWLDKVRVVGTTQPLLPPKVLPEVFEAVSNALYADHWLDVSYGNAAGRRVEGRVMPLGLAQQGPRLFLVCRFEGYDDDRTLALHRLRKAEDSGLAFERPAAFDLQRFDDEGRFGFGAGKRIELVFRLPAGAALHLTESPMSTDQQFEVLADGRYEFTATVVESQQLRWWLRGFGGDLELRKPKRLLEDKPLN</sequence>
<protein>
    <submittedName>
        <fullName evidence="3">Uncharacterized protein</fullName>
    </submittedName>
</protein>
<feature type="domain" description="WCX" evidence="2">
    <location>
        <begin position="254"/>
        <end position="320"/>
    </location>
</feature>
<dbReference type="STRING" id="543728.Vapar_4575"/>
<organism evidence="3">
    <name type="scientific">Variovorax paradoxus (strain S110)</name>
    <dbReference type="NCBI Taxonomy" id="543728"/>
    <lineage>
        <taxon>Bacteria</taxon>
        <taxon>Pseudomonadati</taxon>
        <taxon>Pseudomonadota</taxon>
        <taxon>Betaproteobacteria</taxon>
        <taxon>Burkholderiales</taxon>
        <taxon>Comamonadaceae</taxon>
        <taxon>Variovorax</taxon>
    </lineage>
</organism>
<dbReference type="OrthoDB" id="8595817at2"/>
<feature type="domain" description="WYL" evidence="1">
    <location>
        <begin position="157"/>
        <end position="224"/>
    </location>
</feature>
<dbReference type="InterPro" id="IPR051534">
    <property type="entry name" value="CBASS_pafABC_assoc_protein"/>
</dbReference>
<dbReference type="Pfam" id="PF25583">
    <property type="entry name" value="WCX"/>
    <property type="match status" value="1"/>
</dbReference>
<accession>C5CL30</accession>
<dbReference type="PANTHER" id="PTHR34580">
    <property type="match status" value="1"/>
</dbReference>
<evidence type="ECO:0000259" key="1">
    <source>
        <dbReference type="Pfam" id="PF13280"/>
    </source>
</evidence>
<dbReference type="InterPro" id="IPR057727">
    <property type="entry name" value="WCX_dom"/>
</dbReference>
<dbReference type="PROSITE" id="PS52050">
    <property type="entry name" value="WYL"/>
    <property type="match status" value="1"/>
</dbReference>
<name>C5CL30_VARPS</name>
<dbReference type="AlphaFoldDB" id="C5CL30"/>
<dbReference type="PANTHER" id="PTHR34580:SF1">
    <property type="entry name" value="PROTEIN PAFC"/>
    <property type="match status" value="1"/>
</dbReference>
<evidence type="ECO:0000313" key="3">
    <source>
        <dbReference type="EMBL" id="ACS21181.1"/>
    </source>
</evidence>
<dbReference type="HOGENOM" id="CLU_041141_0_2_4"/>